<dbReference type="InterPro" id="IPR009057">
    <property type="entry name" value="Homeodomain-like_sf"/>
</dbReference>
<feature type="DNA-binding region" description="H-T-H motif" evidence="4">
    <location>
        <begin position="44"/>
        <end position="63"/>
    </location>
</feature>
<dbReference type="Proteomes" id="UP001187346">
    <property type="component" value="Unassembled WGS sequence"/>
</dbReference>
<evidence type="ECO:0000256" key="4">
    <source>
        <dbReference type="PROSITE-ProRule" id="PRU00335"/>
    </source>
</evidence>
<feature type="compositionally biased region" description="Polar residues" evidence="5">
    <location>
        <begin position="1"/>
        <end position="12"/>
    </location>
</feature>
<dbReference type="InterPro" id="IPR050109">
    <property type="entry name" value="HTH-type_TetR-like_transc_reg"/>
</dbReference>
<proteinExistence type="predicted"/>
<keyword evidence="2 4" id="KW-0238">DNA-binding</keyword>
<dbReference type="InterPro" id="IPR004111">
    <property type="entry name" value="Repressor_TetR_C"/>
</dbReference>
<dbReference type="PROSITE" id="PS50977">
    <property type="entry name" value="HTH_TETR_2"/>
    <property type="match status" value="1"/>
</dbReference>
<dbReference type="EMBL" id="JAWMAJ010000058">
    <property type="protein sequence ID" value="MDV7218077.1"/>
    <property type="molecule type" value="Genomic_DNA"/>
</dbReference>
<dbReference type="Gene3D" id="1.10.10.60">
    <property type="entry name" value="Homeodomain-like"/>
    <property type="match status" value="1"/>
</dbReference>
<evidence type="ECO:0000313" key="8">
    <source>
        <dbReference type="Proteomes" id="UP001187346"/>
    </source>
</evidence>
<comment type="caution">
    <text evidence="7">The sequence shown here is derived from an EMBL/GenBank/DDBJ whole genome shotgun (WGS) entry which is preliminary data.</text>
</comment>
<evidence type="ECO:0000256" key="3">
    <source>
        <dbReference type="ARBA" id="ARBA00023163"/>
    </source>
</evidence>
<name>A0ABU4FBW9_9ACTN</name>
<reference evidence="7 8" key="1">
    <citation type="submission" date="2023-10" db="EMBL/GenBank/DDBJ databases">
        <title>Characterization of rhizosphere-enriched actinobacteria from wheat plants lab-grown on chernevaya soil.</title>
        <authorList>
            <person name="Tikhonova E.N."/>
            <person name="Konopkin A."/>
            <person name="Kravchenko I.K."/>
        </authorList>
    </citation>
    <scope>NUCLEOTIDE SEQUENCE [LARGE SCALE GENOMIC DNA]</scope>
    <source>
        <strain evidence="7 8">RR29</strain>
    </source>
</reference>
<dbReference type="Pfam" id="PF02909">
    <property type="entry name" value="TetR_C_1"/>
    <property type="match status" value="1"/>
</dbReference>
<evidence type="ECO:0000256" key="1">
    <source>
        <dbReference type="ARBA" id="ARBA00023015"/>
    </source>
</evidence>
<accession>A0ABU4FBW9</accession>
<dbReference type="RefSeq" id="WP_266866216.1">
    <property type="nucleotide sequence ID" value="NZ_JAPEMW010000001.1"/>
</dbReference>
<keyword evidence="1" id="KW-0805">Transcription regulation</keyword>
<evidence type="ECO:0000259" key="6">
    <source>
        <dbReference type="PROSITE" id="PS50977"/>
    </source>
</evidence>
<dbReference type="InterPro" id="IPR036271">
    <property type="entry name" value="Tet_transcr_reg_TetR-rel_C_sf"/>
</dbReference>
<keyword evidence="3" id="KW-0804">Transcription</keyword>
<dbReference type="InterPro" id="IPR001647">
    <property type="entry name" value="HTH_TetR"/>
</dbReference>
<evidence type="ECO:0000256" key="5">
    <source>
        <dbReference type="SAM" id="MobiDB-lite"/>
    </source>
</evidence>
<sequence length="260" mass="29555">MPHATNKANAPTKSGRRPRGSLSSEAILDAAFALAEEDNLDALSMPKVASRLGVGVTSLYWYYRSKEELLDAMLVVASGRFLGQLPDYAGLPWDEHCRSYFREMRRIFHNNPVLCDFLIFRSMLSTVRPRTLFLDRIDREVSILLDAGFAPETAARGYMAMSVYTQGCVQKTRLFERTGEQENRFAWHGSDPIWASQSPEEQRTYPGMEQTQEYWSVSFAADADFESGLEFIIDGLRGRLKQPEKPARKRAAPRKQKTES</sequence>
<gene>
    <name evidence="7" type="ORF">R5A26_19200</name>
</gene>
<protein>
    <submittedName>
        <fullName evidence="7">TetR family transcriptional regulator</fullName>
    </submittedName>
</protein>
<feature type="region of interest" description="Disordered" evidence="5">
    <location>
        <begin position="1"/>
        <end position="21"/>
    </location>
</feature>
<keyword evidence="8" id="KW-1185">Reference proteome</keyword>
<dbReference type="SUPFAM" id="SSF48498">
    <property type="entry name" value="Tetracyclin repressor-like, C-terminal domain"/>
    <property type="match status" value="1"/>
</dbReference>
<dbReference type="PRINTS" id="PR00455">
    <property type="entry name" value="HTHTETR"/>
</dbReference>
<dbReference type="Pfam" id="PF00440">
    <property type="entry name" value="TetR_N"/>
    <property type="match status" value="1"/>
</dbReference>
<organism evidence="7 8">
    <name type="scientific">Streptomyces prunicolor</name>
    <dbReference type="NCBI Taxonomy" id="67348"/>
    <lineage>
        <taxon>Bacteria</taxon>
        <taxon>Bacillati</taxon>
        <taxon>Actinomycetota</taxon>
        <taxon>Actinomycetes</taxon>
        <taxon>Kitasatosporales</taxon>
        <taxon>Streptomycetaceae</taxon>
        <taxon>Streptomyces</taxon>
    </lineage>
</organism>
<dbReference type="PANTHER" id="PTHR30055">
    <property type="entry name" value="HTH-TYPE TRANSCRIPTIONAL REGULATOR RUTR"/>
    <property type="match status" value="1"/>
</dbReference>
<feature type="domain" description="HTH tetR-type" evidence="6">
    <location>
        <begin position="21"/>
        <end position="81"/>
    </location>
</feature>
<dbReference type="PANTHER" id="PTHR30055:SF207">
    <property type="entry name" value="HTH-TYPE TRANSCRIPTIONAL REPRESSOR FATR"/>
    <property type="match status" value="1"/>
</dbReference>
<dbReference type="Gene3D" id="1.10.357.10">
    <property type="entry name" value="Tetracycline Repressor, domain 2"/>
    <property type="match status" value="1"/>
</dbReference>
<dbReference type="SUPFAM" id="SSF46689">
    <property type="entry name" value="Homeodomain-like"/>
    <property type="match status" value="1"/>
</dbReference>
<evidence type="ECO:0000313" key="7">
    <source>
        <dbReference type="EMBL" id="MDV7218077.1"/>
    </source>
</evidence>
<evidence type="ECO:0000256" key="2">
    <source>
        <dbReference type="ARBA" id="ARBA00023125"/>
    </source>
</evidence>